<feature type="compositionally biased region" description="Basic residues" evidence="6">
    <location>
        <begin position="983"/>
        <end position="997"/>
    </location>
</feature>
<dbReference type="GO" id="GO:0003677">
    <property type="term" value="F:DNA binding"/>
    <property type="evidence" value="ECO:0007669"/>
    <property type="project" value="TreeGrafter"/>
</dbReference>
<evidence type="ECO:0000313" key="9">
    <source>
        <dbReference type="Proteomes" id="UP000001072"/>
    </source>
</evidence>
<evidence type="ECO:0000313" key="8">
    <source>
        <dbReference type="EMBL" id="EGG12538.1"/>
    </source>
</evidence>
<gene>
    <name evidence="8" type="ORF">MELLADRAFT_114767</name>
</gene>
<feature type="region of interest" description="Disordered" evidence="6">
    <location>
        <begin position="983"/>
        <end position="1119"/>
    </location>
</feature>
<dbReference type="AlphaFoldDB" id="F4R2Z6"/>
<evidence type="ECO:0000259" key="7">
    <source>
        <dbReference type="Pfam" id="PF04821"/>
    </source>
</evidence>
<evidence type="ECO:0000256" key="4">
    <source>
        <dbReference type="ARBA" id="ARBA00023306"/>
    </source>
</evidence>
<accession>F4R2Z6</accession>
<evidence type="ECO:0000256" key="2">
    <source>
        <dbReference type="ARBA" id="ARBA00022880"/>
    </source>
</evidence>
<evidence type="ECO:0000256" key="1">
    <source>
        <dbReference type="ARBA" id="ARBA00004123"/>
    </source>
</evidence>
<evidence type="ECO:0000256" key="6">
    <source>
        <dbReference type="SAM" id="MobiDB-lite"/>
    </source>
</evidence>
<feature type="coiled-coil region" evidence="5">
    <location>
        <begin position="254"/>
        <end position="281"/>
    </location>
</feature>
<organism evidence="9">
    <name type="scientific">Melampsora larici-populina (strain 98AG31 / pathotype 3-4-7)</name>
    <name type="common">Poplar leaf rust fungus</name>
    <dbReference type="NCBI Taxonomy" id="747676"/>
    <lineage>
        <taxon>Eukaryota</taxon>
        <taxon>Fungi</taxon>
        <taxon>Dikarya</taxon>
        <taxon>Basidiomycota</taxon>
        <taxon>Pucciniomycotina</taxon>
        <taxon>Pucciniomycetes</taxon>
        <taxon>Pucciniales</taxon>
        <taxon>Melampsoraceae</taxon>
        <taxon>Melampsora</taxon>
    </lineage>
</organism>
<dbReference type="EMBL" id="GL883090">
    <property type="protein sequence ID" value="EGG12538.1"/>
    <property type="molecule type" value="Genomic_DNA"/>
</dbReference>
<dbReference type="InterPro" id="IPR006906">
    <property type="entry name" value="Timeless_N"/>
</dbReference>
<dbReference type="GO" id="GO:0000076">
    <property type="term" value="P:DNA replication checkpoint signaling"/>
    <property type="evidence" value="ECO:0007669"/>
    <property type="project" value="TreeGrafter"/>
</dbReference>
<feature type="domain" description="Timeless N-terminal" evidence="7">
    <location>
        <begin position="39"/>
        <end position="168"/>
    </location>
</feature>
<proteinExistence type="predicted"/>
<comment type="subcellular location">
    <subcellularLocation>
        <location evidence="1">Nucleus</location>
    </subcellularLocation>
</comment>
<dbReference type="GeneID" id="18925465"/>
<feature type="compositionally biased region" description="Acidic residues" evidence="6">
    <location>
        <begin position="1105"/>
        <end position="1115"/>
    </location>
</feature>
<dbReference type="OrthoDB" id="310853at2759"/>
<name>F4R2Z6_MELLP</name>
<feature type="compositionally biased region" description="Acidic residues" evidence="6">
    <location>
        <begin position="1004"/>
        <end position="1023"/>
    </location>
</feature>
<evidence type="ECO:0000256" key="3">
    <source>
        <dbReference type="ARBA" id="ARBA00023242"/>
    </source>
</evidence>
<feature type="compositionally biased region" description="Low complexity" evidence="6">
    <location>
        <begin position="1060"/>
        <end position="1084"/>
    </location>
</feature>
<dbReference type="GO" id="GO:0043111">
    <property type="term" value="P:replication fork arrest"/>
    <property type="evidence" value="ECO:0007669"/>
    <property type="project" value="TreeGrafter"/>
</dbReference>
<sequence length="1135" mass="129221">MPLKKAERKLESSKAHEARMERRKILEPAVLAVVSALGGCLKDLKKFWRLDEDDDDRTVARLLYDSQILPKDLLPIITSLDLDDKKDFRVSLLCSDLISALTWPIDIASELKEMNELLDQETKRELKQIDFSGLISAQLSYKRDILNAGALAHIFRLIVPSLQKALKDKPCPIGESSTSADDYQLQSELIIQMSRFGIFDFLIHLSHGANRFDVFGAWNMIVLDIWHLLFRGMNAEDLVDAESFFKTNEEGQTVKTLSASARRLDALLAEEEQEKRRQARKAPSRHSRFGTTISVHTEGQKYNLHRQSDITTSLEHALDLRKKAKKKPVRLRDELGTPTELTPDAMKVLRKVATEFIESAFNHREKRVGILPDSEEGHDFDLIASLIEPGCMRYILEKIKANVEEKPMPAVEVHAAVNSLLYQLLVIDGLMASGVASYIDAATLIQDKLYYDETSLEIVIQLLSSYTTQSHKFLDNIIFLATVFLKMLERHSKSQDHMFVRKKKPNKKSQANGKGNAIEGELENAEAGLGIGDEEEAEFEAMEARNAQRYAEHKFEFEKFQAKFAREPVLNTLLVYLTGHREFKDPEQLKRVVRLLHRIAVNAKSDGLFFKVSTFDTLNTLLEDRANSPRNPVYDDLWKLIDYILKQFFKSIRQNPFLLVECFFPSRKTKGGRTRNIENSDSDADSLVLTKSKKKPLKLPAEIVVKPGLTWSQKLGVAIGLLVDDNKSDLVEQVKDTLRLASAARTAIVLITDGSPDEDENIDIRAWLDEPNEELSEALKEKFAKPSAAALEKFEDHEVRSEDQDYDKALGRDPQLHLLLRLLSWDNTEDEGRLQWTIPKTRLHTELNVDLKIIDYFLLNPLDHNGKSAAELVKKKRKTQGSRRTRRRETSADLNEEERALDGDSDEDEEESRKKRKAKKQQEVKQYQSAQFIADSDDEDDAERDARFFEQERLLRERINQGAILGMGASKADSNPISTRKIRAKPAKRNRQIKKVARSKEIGINEDDAGNDEMDVDMLDGEQDQVNLTSEKSVLREVSPELSQDEEENEESSSDEIDIRPQTTTTTTIDITSPTRSSTSSAQSKSVEIINRKRNLVSSIKLGGEEDEDEIDELEDSPRRVKSRKILVIDSDEEE</sequence>
<feature type="compositionally biased region" description="Acidic residues" evidence="6">
    <location>
        <begin position="1043"/>
        <end position="1056"/>
    </location>
</feature>
<dbReference type="InterPro" id="IPR044998">
    <property type="entry name" value="Timeless"/>
</dbReference>
<evidence type="ECO:0000256" key="5">
    <source>
        <dbReference type="SAM" id="Coils"/>
    </source>
</evidence>
<keyword evidence="5" id="KW-0175">Coiled coil</keyword>
<dbReference type="HOGENOM" id="CLU_004294_1_0_1"/>
<dbReference type="Proteomes" id="UP000001072">
    <property type="component" value="Unassembled WGS sequence"/>
</dbReference>
<protein>
    <recommendedName>
        <fullName evidence="7">Timeless N-terminal domain-containing protein</fullName>
    </recommendedName>
</protein>
<keyword evidence="9" id="KW-1185">Reference proteome</keyword>
<feature type="domain" description="Timeless N-terminal" evidence="7">
    <location>
        <begin position="177"/>
        <end position="295"/>
    </location>
</feature>
<keyword evidence="3" id="KW-0539">Nucleus</keyword>
<dbReference type="eggNOG" id="KOG1974">
    <property type="taxonomic scope" value="Eukaryota"/>
</dbReference>
<dbReference type="RefSeq" id="XP_007403476.1">
    <property type="nucleotide sequence ID" value="XM_007403414.1"/>
</dbReference>
<dbReference type="GO" id="GO:0031298">
    <property type="term" value="C:replication fork protection complex"/>
    <property type="evidence" value="ECO:0007669"/>
    <property type="project" value="TreeGrafter"/>
</dbReference>
<feature type="region of interest" description="Disordered" evidence="6">
    <location>
        <begin position="872"/>
        <end position="943"/>
    </location>
</feature>
<dbReference type="VEuPathDB" id="FungiDB:MELLADRAFT_114767"/>
<dbReference type="Pfam" id="PF04821">
    <property type="entry name" value="TIMELESS"/>
    <property type="match status" value="2"/>
</dbReference>
<keyword evidence="4" id="KW-0131">Cell cycle</keyword>
<dbReference type="FunCoup" id="F4R2Z6">
    <property type="interactions" value="90"/>
</dbReference>
<dbReference type="STRING" id="747676.F4R2Z6"/>
<dbReference type="GO" id="GO:0006281">
    <property type="term" value="P:DNA repair"/>
    <property type="evidence" value="ECO:0007669"/>
    <property type="project" value="TreeGrafter"/>
</dbReference>
<keyword evidence="2" id="KW-0236">DNA replication inhibitor</keyword>
<dbReference type="KEGG" id="mlr:MELLADRAFT_114767"/>
<dbReference type="InParanoid" id="F4R2Z6"/>
<dbReference type="PANTHER" id="PTHR22940:SF4">
    <property type="entry name" value="PROTEIN TIMELESS HOMOLOG"/>
    <property type="match status" value="1"/>
</dbReference>
<dbReference type="PANTHER" id="PTHR22940">
    <property type="entry name" value="TIMEOUT/TIMELESS-2"/>
    <property type="match status" value="1"/>
</dbReference>
<feature type="compositionally biased region" description="Basic residues" evidence="6">
    <location>
        <begin position="874"/>
        <end position="887"/>
    </location>
</feature>
<feature type="region of interest" description="Disordered" evidence="6">
    <location>
        <begin position="496"/>
        <end position="517"/>
    </location>
</feature>
<reference evidence="9" key="1">
    <citation type="journal article" date="2011" name="Proc. Natl. Acad. Sci. U.S.A.">
        <title>Obligate biotrophy features unraveled by the genomic analysis of rust fungi.</title>
        <authorList>
            <person name="Duplessis S."/>
            <person name="Cuomo C.A."/>
            <person name="Lin Y.-C."/>
            <person name="Aerts A."/>
            <person name="Tisserant E."/>
            <person name="Veneault-Fourrey C."/>
            <person name="Joly D.L."/>
            <person name="Hacquard S."/>
            <person name="Amselem J."/>
            <person name="Cantarel B.L."/>
            <person name="Chiu R."/>
            <person name="Coutinho P.M."/>
            <person name="Feau N."/>
            <person name="Field M."/>
            <person name="Frey P."/>
            <person name="Gelhaye E."/>
            <person name="Goldberg J."/>
            <person name="Grabherr M.G."/>
            <person name="Kodira C.D."/>
            <person name="Kohler A."/>
            <person name="Kuees U."/>
            <person name="Lindquist E.A."/>
            <person name="Lucas S.M."/>
            <person name="Mago R."/>
            <person name="Mauceli E."/>
            <person name="Morin E."/>
            <person name="Murat C."/>
            <person name="Pangilinan J.L."/>
            <person name="Park R."/>
            <person name="Pearson M."/>
            <person name="Quesneville H."/>
            <person name="Rouhier N."/>
            <person name="Sakthikumar S."/>
            <person name="Salamov A.A."/>
            <person name="Schmutz J."/>
            <person name="Selles B."/>
            <person name="Shapiro H."/>
            <person name="Tanguay P."/>
            <person name="Tuskan G.A."/>
            <person name="Henrissat B."/>
            <person name="Van de Peer Y."/>
            <person name="Rouze P."/>
            <person name="Ellis J.G."/>
            <person name="Dodds P.N."/>
            <person name="Schein J.E."/>
            <person name="Zhong S."/>
            <person name="Hamelin R.C."/>
            <person name="Grigoriev I.V."/>
            <person name="Szabo L.J."/>
            <person name="Martin F."/>
        </authorList>
    </citation>
    <scope>NUCLEOTIDE SEQUENCE [LARGE SCALE GENOMIC DNA]</scope>
    <source>
        <strain evidence="9">98AG31 / pathotype 3-4-7</strain>
    </source>
</reference>